<feature type="binding site" evidence="11">
    <location>
        <position position="256"/>
    </location>
    <ligand>
        <name>ATP</name>
        <dbReference type="ChEBI" id="CHEBI:30616"/>
    </ligand>
</feature>
<dbReference type="AlphaFoldDB" id="A0A9X3BNU8"/>
<organism evidence="15 16">
    <name type="scientific">[Mycobacterium] manitobense</name>
    <dbReference type="NCBI Taxonomy" id="190147"/>
    <lineage>
        <taxon>Bacteria</taxon>
        <taxon>Bacillati</taxon>
        <taxon>Actinomycetota</taxon>
        <taxon>Actinomycetes</taxon>
        <taxon>Mycobacteriales</taxon>
        <taxon>Mycobacteriaceae</taxon>
        <taxon>Mycolicibacterium</taxon>
    </lineage>
</organism>
<comment type="similarity">
    <text evidence="2 11">Belongs to the CTP synthase family.</text>
</comment>
<dbReference type="InterPro" id="IPR029062">
    <property type="entry name" value="Class_I_gatase-like"/>
</dbReference>
<comment type="catalytic activity">
    <reaction evidence="11">
        <text>L-glutamine + H2O = L-glutamate + NH4(+)</text>
        <dbReference type="Rhea" id="RHEA:15889"/>
        <dbReference type="ChEBI" id="CHEBI:15377"/>
        <dbReference type="ChEBI" id="CHEBI:28938"/>
        <dbReference type="ChEBI" id="CHEBI:29985"/>
        <dbReference type="ChEBI" id="CHEBI:58359"/>
    </reaction>
</comment>
<evidence type="ECO:0000256" key="4">
    <source>
        <dbReference type="ARBA" id="ARBA00022723"/>
    </source>
</evidence>
<dbReference type="Pfam" id="PF06418">
    <property type="entry name" value="CTP_synth_N"/>
    <property type="match status" value="1"/>
</dbReference>
<evidence type="ECO:0000256" key="7">
    <source>
        <dbReference type="ARBA" id="ARBA00022842"/>
    </source>
</evidence>
<comment type="function">
    <text evidence="11">Catalyzes the ATP-dependent amination of UTP to CTP with either L-glutamine or ammonia as the source of nitrogen. Regulates intracellular CTP levels through interactions with the four ribonucleotide triphosphates.</text>
</comment>
<feature type="active site" evidence="11">
    <location>
        <position position="526"/>
    </location>
</feature>
<feature type="binding site" evidence="11">
    <location>
        <begin position="24"/>
        <end position="29"/>
    </location>
    <ligand>
        <name>ATP</name>
        <dbReference type="ChEBI" id="CHEBI:30616"/>
    </ligand>
</feature>
<dbReference type="FunFam" id="3.40.50.300:FF:000009">
    <property type="entry name" value="CTP synthase"/>
    <property type="match status" value="1"/>
</dbReference>
<feature type="binding site" evidence="11">
    <location>
        <position position="238"/>
    </location>
    <ligand>
        <name>CTP</name>
        <dbReference type="ChEBI" id="CHEBI:37563"/>
        <note>allosteric inhibitor</note>
    </ligand>
</feature>
<comment type="pathway">
    <text evidence="1 11">Pyrimidine metabolism; CTP biosynthesis via de novo pathway; CTP from UDP: step 2/2.</text>
</comment>
<dbReference type="GO" id="GO:0005829">
    <property type="term" value="C:cytosol"/>
    <property type="evidence" value="ECO:0007669"/>
    <property type="project" value="TreeGrafter"/>
</dbReference>
<feature type="binding site" evidence="11">
    <location>
        <begin position="162"/>
        <end position="164"/>
    </location>
    <ligand>
        <name>CTP</name>
        <dbReference type="ChEBI" id="CHEBI:37563"/>
        <note>allosteric inhibitor</note>
    </ligand>
</feature>
<evidence type="ECO:0000256" key="9">
    <source>
        <dbReference type="ARBA" id="ARBA00022975"/>
    </source>
</evidence>
<dbReference type="SUPFAM" id="SSF52540">
    <property type="entry name" value="P-loop containing nucleoside triphosphate hydrolases"/>
    <property type="match status" value="1"/>
</dbReference>
<dbReference type="GO" id="GO:0044210">
    <property type="term" value="P:'de novo' CTP biosynthetic process"/>
    <property type="evidence" value="ECO:0007669"/>
    <property type="project" value="UniProtKB-UniRule"/>
</dbReference>
<keyword evidence="3 11" id="KW-0436">Ligase</keyword>
<feature type="compositionally biased region" description="Basic and acidic residues" evidence="12">
    <location>
        <begin position="575"/>
        <end position="584"/>
    </location>
</feature>
<feature type="binding site" evidence="11">
    <location>
        <position position="81"/>
    </location>
    <ligand>
        <name>Mg(2+)</name>
        <dbReference type="ChEBI" id="CHEBI:18420"/>
    </ligand>
</feature>
<proteinExistence type="inferred from homology"/>
<dbReference type="Pfam" id="PF00117">
    <property type="entry name" value="GATase"/>
    <property type="match status" value="1"/>
</dbReference>
<evidence type="ECO:0000256" key="5">
    <source>
        <dbReference type="ARBA" id="ARBA00022741"/>
    </source>
</evidence>
<comment type="catalytic activity">
    <reaction evidence="10 11">
        <text>UTP + L-glutamine + ATP + H2O = CTP + L-glutamate + ADP + phosphate + 2 H(+)</text>
        <dbReference type="Rhea" id="RHEA:26426"/>
        <dbReference type="ChEBI" id="CHEBI:15377"/>
        <dbReference type="ChEBI" id="CHEBI:15378"/>
        <dbReference type="ChEBI" id="CHEBI:29985"/>
        <dbReference type="ChEBI" id="CHEBI:30616"/>
        <dbReference type="ChEBI" id="CHEBI:37563"/>
        <dbReference type="ChEBI" id="CHEBI:43474"/>
        <dbReference type="ChEBI" id="CHEBI:46398"/>
        <dbReference type="ChEBI" id="CHEBI:58359"/>
        <dbReference type="ChEBI" id="CHEBI:456216"/>
        <dbReference type="EC" id="6.3.4.2"/>
    </reaction>
</comment>
<comment type="catalytic activity">
    <reaction evidence="11">
        <text>UTP + NH4(+) + ATP = CTP + ADP + phosphate + 2 H(+)</text>
        <dbReference type="Rhea" id="RHEA:16597"/>
        <dbReference type="ChEBI" id="CHEBI:15378"/>
        <dbReference type="ChEBI" id="CHEBI:28938"/>
        <dbReference type="ChEBI" id="CHEBI:30616"/>
        <dbReference type="ChEBI" id="CHEBI:37563"/>
        <dbReference type="ChEBI" id="CHEBI:43474"/>
        <dbReference type="ChEBI" id="CHEBI:46398"/>
        <dbReference type="ChEBI" id="CHEBI:456216"/>
    </reaction>
</comment>
<dbReference type="InterPro" id="IPR017456">
    <property type="entry name" value="CTP_synthase_N"/>
</dbReference>
<feature type="region of interest" description="Amidoligase domain" evidence="11">
    <location>
        <begin position="1"/>
        <end position="281"/>
    </location>
</feature>
<reference evidence="15" key="1">
    <citation type="submission" date="2020-07" db="EMBL/GenBank/DDBJ databases">
        <authorList>
            <person name="Pettersson B.M.F."/>
            <person name="Behra P.R.K."/>
            <person name="Ramesh M."/>
            <person name="Das S."/>
            <person name="Dasgupta S."/>
            <person name="Kirsebom L.A."/>
        </authorList>
    </citation>
    <scope>NUCLEOTIDE SEQUENCE</scope>
    <source>
        <strain evidence="15">DSM 44615</strain>
    </source>
</reference>
<evidence type="ECO:0000259" key="14">
    <source>
        <dbReference type="Pfam" id="PF06418"/>
    </source>
</evidence>
<feature type="domain" description="CTP synthase N-terminal" evidence="14">
    <location>
        <begin position="13"/>
        <end position="281"/>
    </location>
</feature>
<protein>
    <recommendedName>
        <fullName evidence="11">CTP synthase</fullName>
        <ecNumber evidence="11">6.3.4.2</ecNumber>
    </recommendedName>
    <alternativeName>
        <fullName evidence="11">Cytidine 5'-triphosphate synthase</fullName>
    </alternativeName>
    <alternativeName>
        <fullName evidence="11">Cytidine triphosphate synthetase</fullName>
        <shortName evidence="11">CTP synthetase</shortName>
        <shortName evidence="11">CTPS</shortName>
    </alternativeName>
    <alternativeName>
        <fullName evidence="11">UTP--ammonia ligase</fullName>
    </alternativeName>
</protein>
<dbReference type="PANTHER" id="PTHR11550:SF0">
    <property type="entry name" value="CTP SYNTHASE-RELATED"/>
    <property type="match status" value="1"/>
</dbReference>
<comment type="activity regulation">
    <text evidence="11">Allosterically activated by GTP, when glutamine is the substrate; GTP has no effect on the reaction when ammonia is the substrate. The allosteric effector GTP functions by stabilizing the protein conformation that binds the tetrahedral intermediate(s) formed during glutamine hydrolysis. Inhibited by the product CTP, via allosteric rather than competitive inhibition.</text>
</comment>
<feature type="active site" evidence="11">
    <location>
        <position position="528"/>
    </location>
</feature>
<dbReference type="GO" id="GO:0097268">
    <property type="term" value="C:cytoophidium"/>
    <property type="evidence" value="ECO:0007669"/>
    <property type="project" value="UniProtKB-ARBA"/>
</dbReference>
<evidence type="ECO:0000256" key="12">
    <source>
        <dbReference type="SAM" id="MobiDB-lite"/>
    </source>
</evidence>
<dbReference type="InterPro" id="IPR017926">
    <property type="entry name" value="GATASE"/>
</dbReference>
<dbReference type="GO" id="GO:0042802">
    <property type="term" value="F:identical protein binding"/>
    <property type="evidence" value="ECO:0007669"/>
    <property type="project" value="TreeGrafter"/>
</dbReference>
<dbReference type="GO" id="GO:0019856">
    <property type="term" value="P:pyrimidine nucleobase biosynthetic process"/>
    <property type="evidence" value="ECO:0007669"/>
    <property type="project" value="TreeGrafter"/>
</dbReference>
<sequence>MPSLRKHPQTATKHLFVTGGVVSSLGKGLTASSLGQLLTARGLQVTMQKLDPYLNVDPGTMNPFQHGEVFVTEDGAETDLDVGHYERFLDRNLSGSANVTTGQVYSTVIAKERRGEYLGDTVQVIPHITDEIKRRILAMAIPDADGNRPDVIITEVGGTVGDIESLPFLEAARQVRHEVGRENCFFLHCSLVPYMAPSGELKTKPTQHSVAALRSIGITPDALILRCDRDVPESLKNKIALMCDVDIDGCISTPDAPSIYDIPKVLHREELDAYVVRRLNLPFRDVDWTQWNDLLRRVHEPQETVRIALVGKYIDLSDAYLSVAEALRAGGFKHHAKVEMRWVASDDCEADGAALALGDVDGVLIPGGFGIRGIEGKIGAISYARKRGLPVLGLCLGLQCIVIEAARSVGLADANSAEFDPTTADPVISTMADQRDAVAGEADLGGTMRLGAYPAVLEPDSIVAQAYQATEVSERHRHRYEVNNEYRDRIAASGLRFSGTSPDGHLVEFVEYGPEVHPFLVGTQAHPELKSRPTRPHPLFAAFIGAALEYKAAERLPVEIPERSNGAEAAGDQTEFLHEQAARG</sequence>
<comment type="caution">
    <text evidence="15">The sequence shown here is derived from an EMBL/GenBank/DDBJ whole genome shotgun (WGS) entry which is preliminary data.</text>
</comment>
<dbReference type="GO" id="GO:0046872">
    <property type="term" value="F:metal ion binding"/>
    <property type="evidence" value="ECO:0007669"/>
    <property type="project" value="UniProtKB-KW"/>
</dbReference>
<dbReference type="RefSeq" id="WP_264013622.1">
    <property type="nucleotide sequence ID" value="NZ_JACKSJ010000131.1"/>
</dbReference>
<name>A0A9X3BNU8_9MYCO</name>
<dbReference type="Gene3D" id="3.40.50.300">
    <property type="entry name" value="P-loop containing nucleotide triphosphate hydrolases"/>
    <property type="match status" value="1"/>
</dbReference>
<feature type="domain" description="Glutamine amidotransferase" evidence="13">
    <location>
        <begin position="316"/>
        <end position="544"/>
    </location>
</feature>
<dbReference type="SUPFAM" id="SSF52317">
    <property type="entry name" value="Class I glutamine amidotransferase-like"/>
    <property type="match status" value="1"/>
</dbReference>
<feature type="binding site" evidence="11">
    <location>
        <position position="81"/>
    </location>
    <ligand>
        <name>ATP</name>
        <dbReference type="ChEBI" id="CHEBI:30616"/>
    </ligand>
</feature>
<dbReference type="InterPro" id="IPR033828">
    <property type="entry name" value="GATase1_CTP_Synthase"/>
</dbReference>
<comment type="miscellaneous">
    <text evidence="11">CTPSs have evolved a hybrid strategy for distinguishing between UTP and CTP. The overlapping regions of the product feedback inhibitory and substrate sites recognize a common feature in both compounds, the triphosphate moiety. To differentiate isosteric substrate and product pyrimidine rings, an additional pocket far from the expected kinase/ligase catalytic site, specifically recognizes the cytosine and ribose portions of the product inhibitor.</text>
</comment>
<comment type="caution">
    <text evidence="11">Lacks conserved residue(s) required for the propagation of feature annotation.</text>
</comment>
<feature type="binding site" evidence="11">
    <location>
        <position position="238"/>
    </location>
    <ligand>
        <name>UTP</name>
        <dbReference type="ChEBI" id="CHEBI:46398"/>
    </ligand>
</feature>
<evidence type="ECO:0000256" key="10">
    <source>
        <dbReference type="ARBA" id="ARBA00047781"/>
    </source>
</evidence>
<dbReference type="InterPro" id="IPR004468">
    <property type="entry name" value="CTP_synthase"/>
</dbReference>
<gene>
    <name evidence="11" type="primary">pyrG</name>
    <name evidence="15" type="ORF">H7I41_16085</name>
</gene>
<keyword evidence="8 11" id="KW-0315">Glutamine amidotransferase</keyword>
<dbReference type="FunFam" id="3.40.50.880:FF:000002">
    <property type="entry name" value="CTP synthase"/>
    <property type="match status" value="1"/>
</dbReference>
<keyword evidence="6 11" id="KW-0067">ATP-binding</keyword>
<keyword evidence="16" id="KW-1185">Reference proteome</keyword>
<keyword evidence="4 11" id="KW-0479">Metal-binding</keyword>
<comment type="subunit">
    <text evidence="11">Homotetramer.</text>
</comment>
<evidence type="ECO:0000256" key="2">
    <source>
        <dbReference type="ARBA" id="ARBA00007533"/>
    </source>
</evidence>
<feature type="binding site" evidence="11">
    <location>
        <begin position="202"/>
        <end position="207"/>
    </location>
    <ligand>
        <name>UTP</name>
        <dbReference type="ChEBI" id="CHEBI:46398"/>
    </ligand>
</feature>
<dbReference type="NCBIfam" id="NF003792">
    <property type="entry name" value="PRK05380.1"/>
    <property type="match status" value="1"/>
</dbReference>
<dbReference type="Proteomes" id="UP001140293">
    <property type="component" value="Unassembled WGS sequence"/>
</dbReference>
<dbReference type="CDD" id="cd01746">
    <property type="entry name" value="GATase1_CTP_Synthase"/>
    <property type="match status" value="1"/>
</dbReference>
<feature type="active site" description="Nucleophile; for glutamine hydrolysis" evidence="11">
    <location>
        <position position="395"/>
    </location>
</feature>
<evidence type="ECO:0000256" key="3">
    <source>
        <dbReference type="ARBA" id="ARBA00022598"/>
    </source>
</evidence>
<evidence type="ECO:0000313" key="15">
    <source>
        <dbReference type="EMBL" id="MCV7171435.1"/>
    </source>
</evidence>
<evidence type="ECO:0000256" key="8">
    <source>
        <dbReference type="ARBA" id="ARBA00022962"/>
    </source>
</evidence>
<feature type="binding site" evidence="11">
    <location>
        <position position="368"/>
    </location>
    <ligand>
        <name>L-glutamine</name>
        <dbReference type="ChEBI" id="CHEBI:58359"/>
    </ligand>
</feature>
<feature type="binding site" evidence="11">
    <location>
        <position position="155"/>
    </location>
    <ligand>
        <name>Mg(2+)</name>
        <dbReference type="ChEBI" id="CHEBI:18420"/>
    </ligand>
</feature>
<keyword evidence="5 11" id="KW-0547">Nucleotide-binding</keyword>
<accession>A0A9X3BNU8</accession>
<keyword evidence="9 11" id="KW-0665">Pyrimidine biosynthesis</keyword>
<feature type="binding site" evidence="11">
    <location>
        <position position="418"/>
    </location>
    <ligand>
        <name>L-glutamine</name>
        <dbReference type="ChEBI" id="CHEBI:58359"/>
    </ligand>
</feature>
<feature type="binding site" evidence="11">
    <location>
        <begin position="202"/>
        <end position="207"/>
    </location>
    <ligand>
        <name>CTP</name>
        <dbReference type="ChEBI" id="CHEBI:37563"/>
        <note>allosteric inhibitor</note>
    </ligand>
</feature>
<reference evidence="15" key="2">
    <citation type="journal article" date="2022" name="BMC Genomics">
        <title>Comparative genome analysis of mycobacteria focusing on tRNA and non-coding RNA.</title>
        <authorList>
            <person name="Behra P.R.K."/>
            <person name="Pettersson B.M.F."/>
            <person name="Ramesh M."/>
            <person name="Das S."/>
            <person name="Dasgupta S."/>
            <person name="Kirsebom L.A."/>
        </authorList>
    </citation>
    <scope>NUCLEOTIDE SEQUENCE</scope>
    <source>
        <strain evidence="15">DSM 44615</strain>
    </source>
</reference>
<feature type="binding site" evidence="11">
    <location>
        <position position="23"/>
    </location>
    <ligand>
        <name>UTP</name>
        <dbReference type="ChEBI" id="CHEBI:46398"/>
    </ligand>
</feature>
<dbReference type="EMBL" id="JACKSJ010000131">
    <property type="protein sequence ID" value="MCV7171435.1"/>
    <property type="molecule type" value="Genomic_DNA"/>
</dbReference>
<feature type="binding site" evidence="11">
    <location>
        <begin position="396"/>
        <end position="399"/>
    </location>
    <ligand>
        <name>L-glutamine</name>
        <dbReference type="ChEBI" id="CHEBI:58359"/>
    </ligand>
</feature>
<dbReference type="HAMAP" id="MF_01227">
    <property type="entry name" value="PyrG"/>
    <property type="match status" value="1"/>
</dbReference>
<dbReference type="GO" id="GO:0005524">
    <property type="term" value="F:ATP binding"/>
    <property type="evidence" value="ECO:0007669"/>
    <property type="project" value="UniProtKB-KW"/>
</dbReference>
<dbReference type="InterPro" id="IPR027417">
    <property type="entry name" value="P-loop_NTPase"/>
</dbReference>
<dbReference type="PANTHER" id="PTHR11550">
    <property type="entry name" value="CTP SYNTHASE"/>
    <property type="match status" value="1"/>
</dbReference>
<evidence type="ECO:0000259" key="13">
    <source>
        <dbReference type="Pfam" id="PF00117"/>
    </source>
</evidence>
<evidence type="ECO:0000313" key="16">
    <source>
        <dbReference type="Proteomes" id="UP001140293"/>
    </source>
</evidence>
<dbReference type="GO" id="GO:0003883">
    <property type="term" value="F:CTP synthase activity"/>
    <property type="evidence" value="ECO:0007669"/>
    <property type="project" value="UniProtKB-UniRule"/>
</dbReference>
<feature type="binding site" evidence="11">
    <location>
        <position position="23"/>
    </location>
    <ligand>
        <name>CTP</name>
        <dbReference type="ChEBI" id="CHEBI:37563"/>
        <note>allosteric inhibitor</note>
    </ligand>
</feature>
<evidence type="ECO:0000256" key="1">
    <source>
        <dbReference type="ARBA" id="ARBA00005171"/>
    </source>
</evidence>
<feature type="region of interest" description="Disordered" evidence="12">
    <location>
        <begin position="562"/>
        <end position="584"/>
    </location>
</feature>
<evidence type="ECO:0000256" key="6">
    <source>
        <dbReference type="ARBA" id="ARBA00022840"/>
    </source>
</evidence>
<feature type="binding site" evidence="11">
    <location>
        <position position="479"/>
    </location>
    <ligand>
        <name>L-glutamine</name>
        <dbReference type="ChEBI" id="CHEBI:58359"/>
    </ligand>
</feature>
<dbReference type="NCBIfam" id="TIGR00337">
    <property type="entry name" value="PyrG"/>
    <property type="match status" value="1"/>
</dbReference>
<evidence type="ECO:0000256" key="11">
    <source>
        <dbReference type="HAMAP-Rule" id="MF_01227"/>
    </source>
</evidence>
<keyword evidence="7 11" id="KW-0460">Magnesium</keyword>
<dbReference type="CDD" id="cd03113">
    <property type="entry name" value="CTPS_N"/>
    <property type="match status" value="1"/>
</dbReference>
<dbReference type="EC" id="6.3.4.2" evidence="11"/>
<dbReference type="Gene3D" id="3.40.50.880">
    <property type="match status" value="1"/>
</dbReference>
<dbReference type="PROSITE" id="PS51273">
    <property type="entry name" value="GATASE_TYPE_1"/>
    <property type="match status" value="1"/>
</dbReference>